<dbReference type="InterPro" id="IPR046938">
    <property type="entry name" value="DNA_clamp_sf"/>
</dbReference>
<dbReference type="AlphaFoldDB" id="A0A1I3SH31"/>
<dbReference type="Gene3D" id="3.70.10.10">
    <property type="match status" value="1"/>
</dbReference>
<dbReference type="EMBL" id="FORO01000040">
    <property type="protein sequence ID" value="SFJ56931.1"/>
    <property type="molecule type" value="Genomic_DNA"/>
</dbReference>
<reference evidence="2 3" key="1">
    <citation type="submission" date="2016-10" db="EMBL/GenBank/DDBJ databases">
        <authorList>
            <person name="de Groot N.N."/>
        </authorList>
    </citation>
    <scope>NUCLEOTIDE SEQUENCE [LARGE SCALE GENOMIC DNA]</scope>
    <source>
        <strain evidence="2 3">SP2</strain>
    </source>
</reference>
<evidence type="ECO:0000259" key="1">
    <source>
        <dbReference type="Pfam" id="PF00705"/>
    </source>
</evidence>
<dbReference type="Proteomes" id="UP000182829">
    <property type="component" value="Unassembled WGS sequence"/>
</dbReference>
<gene>
    <name evidence="2" type="ORF">SAMN05443661_14021</name>
</gene>
<sequence>MLTATILQDDFEAIVAPPTTLKSHELLRVEPDGIEIHATDKSREAIVEVSASEAAFNSYSAEPMETGINLSQVAQFLNIVGETDLIQIEINAEQSWITLTAGSLTYTFSLVGSNTVPIVFTPLDADQPAMATLPSRKLDVPIELADIAGSQIRLRVDSNPTTFSGTTNNMRDAFNFEFGAADVERVQGSAVGQPVSLDYFAPIQRVIPADTLMRWELGNREHVRLQYPIANGTGTVTATFAGIGV</sequence>
<dbReference type="RefSeq" id="WP_005580450.1">
    <property type="nucleotide sequence ID" value="NZ_FORO01000040.1"/>
</dbReference>
<evidence type="ECO:0000313" key="2">
    <source>
        <dbReference type="EMBL" id="SFJ56931.1"/>
    </source>
</evidence>
<accession>A0A1I3SH31</accession>
<organism evidence="2 3">
    <name type="scientific">Natronobacterium gregoryi</name>
    <dbReference type="NCBI Taxonomy" id="44930"/>
    <lineage>
        <taxon>Archaea</taxon>
        <taxon>Methanobacteriati</taxon>
        <taxon>Methanobacteriota</taxon>
        <taxon>Stenosarchaea group</taxon>
        <taxon>Halobacteria</taxon>
        <taxon>Halobacteriales</taxon>
        <taxon>Natrialbaceae</taxon>
        <taxon>Natronobacterium</taxon>
    </lineage>
</organism>
<evidence type="ECO:0000313" key="3">
    <source>
        <dbReference type="Proteomes" id="UP000182829"/>
    </source>
</evidence>
<feature type="domain" description="Proliferating cell nuclear antigen PCNA N-terminal" evidence="1">
    <location>
        <begin position="27"/>
        <end position="99"/>
    </location>
</feature>
<protein>
    <submittedName>
        <fullName evidence="2">Proliferating cell antigen</fullName>
    </submittedName>
</protein>
<dbReference type="GeneID" id="14208525"/>
<name>A0A1I3SH31_9EURY</name>
<dbReference type="GO" id="GO:0006275">
    <property type="term" value="P:regulation of DNA replication"/>
    <property type="evidence" value="ECO:0007669"/>
    <property type="project" value="InterPro"/>
</dbReference>
<proteinExistence type="predicted"/>
<dbReference type="Pfam" id="PF00705">
    <property type="entry name" value="PCNA_N"/>
    <property type="match status" value="1"/>
</dbReference>
<dbReference type="SUPFAM" id="SSF55979">
    <property type="entry name" value="DNA clamp"/>
    <property type="match status" value="1"/>
</dbReference>
<dbReference type="InterPro" id="IPR022648">
    <property type="entry name" value="Pr_cel_nuc_antig_N"/>
</dbReference>
<dbReference type="GO" id="GO:0003677">
    <property type="term" value="F:DNA binding"/>
    <property type="evidence" value="ECO:0007669"/>
    <property type="project" value="InterPro"/>
</dbReference>